<protein>
    <recommendedName>
        <fullName evidence="3">Glycosyltransferase</fullName>
    </recommendedName>
</protein>
<dbReference type="EMBL" id="BSDP01000001">
    <property type="protein sequence ID" value="GLI28087.1"/>
    <property type="molecule type" value="Genomic_DNA"/>
</dbReference>
<dbReference type="Proteomes" id="UP001144396">
    <property type="component" value="Unassembled WGS sequence"/>
</dbReference>
<name>A0A9W6CZJ1_9MICO</name>
<gene>
    <name evidence="1" type="ORF">ARHIZOSPH14_23290</name>
</gene>
<dbReference type="Pfam" id="PF20471">
    <property type="entry name" value="DUF6716"/>
    <property type="match status" value="1"/>
</dbReference>
<evidence type="ECO:0008006" key="3">
    <source>
        <dbReference type="Google" id="ProtNLM"/>
    </source>
</evidence>
<accession>A0A9W6CZJ1</accession>
<organism evidence="1 2">
    <name type="scientific">Agromyces rhizosphaerae</name>
    <dbReference type="NCBI Taxonomy" id="88374"/>
    <lineage>
        <taxon>Bacteria</taxon>
        <taxon>Bacillati</taxon>
        <taxon>Actinomycetota</taxon>
        <taxon>Actinomycetes</taxon>
        <taxon>Micrococcales</taxon>
        <taxon>Microbacteriaceae</taxon>
        <taxon>Agromyces</taxon>
    </lineage>
</organism>
<dbReference type="AlphaFoldDB" id="A0A9W6CZJ1"/>
<evidence type="ECO:0000313" key="2">
    <source>
        <dbReference type="Proteomes" id="UP001144396"/>
    </source>
</evidence>
<evidence type="ECO:0000313" key="1">
    <source>
        <dbReference type="EMBL" id="GLI28087.1"/>
    </source>
</evidence>
<sequence>MSRGGATGRSGGPRRLLVVADSDSYLKWGAALASRLPGPVPPGSALPTSWKVQVVLVDSPVLPSERQVRVALDGSAFALDQVRVVDLDGLDRLVDDRRPDAVLLALRGPLVRVVAPRLAERPDRPVLLSGFPGITIPAEPKAIVYREQTDLVVLHSHREVREFARNAAGMPVDVSFGLARLPFLGLSSVAAGADASGPATVRPGGGARDDVVFAVQAKVPRTLEDRERLVGWLVEAARAQSARRVVVKVRARSGEAQTHAEAHDLQELLASPSVAGSLPPNLVVEDGPMAAHLKRAAALVTVSSTAVLEAIAEGVPALLLDDFGVEKAMINTVFAGSGLLASHEALVAGEYRDPDPAWIEDNYFHPAADDDWIVQLGALVAARDRGVLPQRVRRHNLTGGAVRRAYERRRMLGEHDAGPGAAAGAAAMAVALPARWMLRRARRVKARLQPGASAPLGYAPVDAGADVRVPSRQG</sequence>
<dbReference type="InterPro" id="IPR046561">
    <property type="entry name" value="DUF6716"/>
</dbReference>
<keyword evidence="2" id="KW-1185">Reference proteome</keyword>
<comment type="caution">
    <text evidence="1">The sequence shown here is derived from an EMBL/GenBank/DDBJ whole genome shotgun (WGS) entry which is preliminary data.</text>
</comment>
<proteinExistence type="predicted"/>
<reference evidence="1" key="1">
    <citation type="submission" date="2022-12" db="EMBL/GenBank/DDBJ databases">
        <title>Reference genome sequencing for broad-spectrum identification of bacterial and archaeal isolates by mass spectrometry.</title>
        <authorList>
            <person name="Sekiguchi Y."/>
            <person name="Tourlousse D.M."/>
        </authorList>
    </citation>
    <scope>NUCLEOTIDE SEQUENCE</scope>
    <source>
        <strain evidence="1">14</strain>
    </source>
</reference>
<dbReference type="RefSeq" id="WP_281885154.1">
    <property type="nucleotide sequence ID" value="NZ_BSDP01000001.1"/>
</dbReference>